<dbReference type="STRING" id="861557.E3S7X4"/>
<reference evidence="2 3" key="1">
    <citation type="journal article" date="2010" name="Genome Biol.">
        <title>A first genome assembly of the barley fungal pathogen Pyrenophora teres f. teres.</title>
        <authorList>
            <person name="Ellwood S.R."/>
            <person name="Liu Z."/>
            <person name="Syme R.A."/>
            <person name="Lai Z."/>
            <person name="Hane J.K."/>
            <person name="Keiper F."/>
            <person name="Moffat C.S."/>
            <person name="Oliver R.P."/>
            <person name="Friesen T.L."/>
        </authorList>
    </citation>
    <scope>NUCLEOTIDE SEQUENCE [LARGE SCALE GENOMIC DNA]</scope>
    <source>
        <strain evidence="2 3">0-1</strain>
    </source>
</reference>
<protein>
    <submittedName>
        <fullName evidence="2">Uncharacterized protein</fullName>
    </submittedName>
</protein>
<evidence type="ECO:0000256" key="1">
    <source>
        <dbReference type="SAM" id="MobiDB-lite"/>
    </source>
</evidence>
<dbReference type="HOGENOM" id="CLU_681502_0_0_1"/>
<name>E3S7X4_PYRTT</name>
<evidence type="ECO:0000313" key="3">
    <source>
        <dbReference type="Proteomes" id="UP000001067"/>
    </source>
</evidence>
<sequence>MPRKRSARTEANDDDDWHHISDQTLRKRIQNRVAQRKHQFQNEMNLWPYPAELPRNGSFPYASSRSPDGASDTSISATFNDVGLNMAANTASLSGQPAAQMVQSCDDNILRRPNAMPWSAGSYQEGCRNSKSLNQGNPNFTDQSLLHAPTAAKGSPQSYHSNSCNDTAGLSRCIVSQNQPEDYFNTPSSALFDLHFGRNSSSSTQDNRDGSSTEDRSPHMYSPHMHAPKMNNDDPQKANSGIDSPRCLATRIEKAIEAIRELGFDSVDELATQYYTADLQHRPALQHRRQLSRRRGLVDLLRSIEEDSRDKWTEWEVQRYRDEVLRSAEEVLDEEFSRFVKLYGNGKNTDGNLVEQRRQFQDKLPNLSSLLSVLGMSVQPQGNADRTAATVCVISVLLDSLDVRSPNQ</sequence>
<dbReference type="eggNOG" id="ENOG502SNVG">
    <property type="taxonomic scope" value="Eukaryota"/>
</dbReference>
<keyword evidence="3" id="KW-1185">Reference proteome</keyword>
<accession>E3S7X4</accession>
<dbReference type="Proteomes" id="UP000001067">
    <property type="component" value="Unassembled WGS sequence"/>
</dbReference>
<dbReference type="EMBL" id="GL537635">
    <property type="protein sequence ID" value="EFQ85926.1"/>
    <property type="molecule type" value="Genomic_DNA"/>
</dbReference>
<organism evidence="3">
    <name type="scientific">Pyrenophora teres f. teres (strain 0-1)</name>
    <name type="common">Barley net blotch fungus</name>
    <name type="synonym">Drechslera teres f. teres</name>
    <dbReference type="NCBI Taxonomy" id="861557"/>
    <lineage>
        <taxon>Eukaryota</taxon>
        <taxon>Fungi</taxon>
        <taxon>Dikarya</taxon>
        <taxon>Ascomycota</taxon>
        <taxon>Pezizomycotina</taxon>
        <taxon>Dothideomycetes</taxon>
        <taxon>Pleosporomycetidae</taxon>
        <taxon>Pleosporales</taxon>
        <taxon>Pleosporineae</taxon>
        <taxon>Pleosporaceae</taxon>
        <taxon>Pyrenophora</taxon>
    </lineage>
</organism>
<feature type="compositionally biased region" description="Basic and acidic residues" evidence="1">
    <location>
        <begin position="206"/>
        <end position="218"/>
    </location>
</feature>
<dbReference type="KEGG" id="pte:PTT_18975"/>
<dbReference type="OrthoDB" id="194358at2759"/>
<proteinExistence type="predicted"/>
<feature type="region of interest" description="Disordered" evidence="1">
    <location>
        <begin position="195"/>
        <end position="243"/>
    </location>
</feature>
<dbReference type="AlphaFoldDB" id="E3S7X4"/>
<evidence type="ECO:0000313" key="2">
    <source>
        <dbReference type="EMBL" id="EFQ85926.1"/>
    </source>
</evidence>
<gene>
    <name evidence="2" type="ORF">PTT_18975</name>
</gene>